<dbReference type="PANTHER" id="PTHR43015">
    <property type="entry name" value="D-RIBITOL-5-PHOSPHATE CYTIDYLYLTRANSFERASE"/>
    <property type="match status" value="1"/>
</dbReference>
<dbReference type="GO" id="GO:0035269">
    <property type="term" value="P:protein O-linked glycosylation via mannose"/>
    <property type="evidence" value="ECO:0007669"/>
    <property type="project" value="TreeGrafter"/>
</dbReference>
<evidence type="ECO:0000256" key="1">
    <source>
        <dbReference type="ARBA" id="ARBA00009789"/>
    </source>
</evidence>
<dbReference type="Gene3D" id="3.90.550.10">
    <property type="entry name" value="Spore Coat Polysaccharide Biosynthesis Protein SpsA, Chain A"/>
    <property type="match status" value="1"/>
</dbReference>
<evidence type="ECO:0000313" key="5">
    <source>
        <dbReference type="Proteomes" id="UP000759131"/>
    </source>
</evidence>
<dbReference type="EMBL" id="OC866590">
    <property type="protein sequence ID" value="CAD7633037.1"/>
    <property type="molecule type" value="Genomic_DNA"/>
</dbReference>
<dbReference type="Pfam" id="PF01128">
    <property type="entry name" value="IspD"/>
    <property type="match status" value="1"/>
</dbReference>
<dbReference type="PANTHER" id="PTHR43015:SF1">
    <property type="entry name" value="D-RIBITOL-5-PHOSPHATE CYTIDYLYLTRANSFERASE"/>
    <property type="match status" value="1"/>
</dbReference>
<dbReference type="OrthoDB" id="414267at2759"/>
<dbReference type="GO" id="GO:0005829">
    <property type="term" value="C:cytosol"/>
    <property type="evidence" value="ECO:0007669"/>
    <property type="project" value="TreeGrafter"/>
</dbReference>
<dbReference type="EMBL" id="CAJPIZ010012015">
    <property type="protein sequence ID" value="CAG2113467.1"/>
    <property type="molecule type" value="Genomic_DNA"/>
</dbReference>
<dbReference type="AlphaFoldDB" id="A0A7R9L0Y9"/>
<evidence type="ECO:0000313" key="4">
    <source>
        <dbReference type="EMBL" id="CAD7633037.1"/>
    </source>
</evidence>
<name>A0A7R9L0Y9_9ACAR</name>
<keyword evidence="5" id="KW-1185">Reference proteome</keyword>
<reference evidence="4" key="1">
    <citation type="submission" date="2020-11" db="EMBL/GenBank/DDBJ databases">
        <authorList>
            <person name="Tran Van P."/>
        </authorList>
    </citation>
    <scope>NUCLEOTIDE SEQUENCE</scope>
</reference>
<dbReference type="Proteomes" id="UP000759131">
    <property type="component" value="Unassembled WGS sequence"/>
</dbReference>
<dbReference type="SUPFAM" id="SSF53448">
    <property type="entry name" value="Nucleotide-diphospho-sugar transferases"/>
    <property type="match status" value="1"/>
</dbReference>
<evidence type="ECO:0008006" key="6">
    <source>
        <dbReference type="Google" id="ProtNLM"/>
    </source>
</evidence>
<dbReference type="InterPro" id="IPR034683">
    <property type="entry name" value="IspD/TarI"/>
</dbReference>
<protein>
    <recommendedName>
        <fullName evidence="6">2-C-methyl-D-erythritol 4-phosphate cytidylyltransferase</fullName>
    </recommendedName>
</protein>
<accession>A0A7R9L0Y9</accession>
<keyword evidence="3" id="KW-0548">Nucleotidyltransferase</keyword>
<evidence type="ECO:0000256" key="3">
    <source>
        <dbReference type="ARBA" id="ARBA00022695"/>
    </source>
</evidence>
<organism evidence="4">
    <name type="scientific">Medioppia subpectinata</name>
    <dbReference type="NCBI Taxonomy" id="1979941"/>
    <lineage>
        <taxon>Eukaryota</taxon>
        <taxon>Metazoa</taxon>
        <taxon>Ecdysozoa</taxon>
        <taxon>Arthropoda</taxon>
        <taxon>Chelicerata</taxon>
        <taxon>Arachnida</taxon>
        <taxon>Acari</taxon>
        <taxon>Acariformes</taxon>
        <taxon>Sarcoptiformes</taxon>
        <taxon>Oribatida</taxon>
        <taxon>Brachypylina</taxon>
        <taxon>Oppioidea</taxon>
        <taxon>Oppiidae</taxon>
        <taxon>Medioppia</taxon>
    </lineage>
</organism>
<dbReference type="PROSITE" id="PS01295">
    <property type="entry name" value="ISPD"/>
    <property type="match status" value="1"/>
</dbReference>
<sequence>FRIKWIDKLIVVFDAENSKLMEEIVGSIGHQNRIHLVIGSATRHRSIANGIQAIVAKEWPLPDVVVVHDGARPLLEESLLNQLVSFALKYGASGVICKLTSTVLSVSNEHFLDNALDRTKHFASETPQAFRYESIKEAYNKCSEDDYTFNTECLDLVQRYASTQVKLIEANASQSRLRKIFIVQKEFSEIKRIFYFIATFNANLK</sequence>
<comment type="similarity">
    <text evidence="1">Belongs to the IspD/TarI cytidylyltransferase family. IspD subfamily.</text>
</comment>
<dbReference type="InterPro" id="IPR018294">
    <property type="entry name" value="ISPD_synthase_CS"/>
</dbReference>
<feature type="non-terminal residue" evidence="4">
    <location>
        <position position="1"/>
    </location>
</feature>
<gene>
    <name evidence="4" type="ORF">OSB1V03_LOCUS13436</name>
</gene>
<evidence type="ECO:0000256" key="2">
    <source>
        <dbReference type="ARBA" id="ARBA00022679"/>
    </source>
</evidence>
<dbReference type="GO" id="GO:0008299">
    <property type="term" value="P:isoprenoid biosynthetic process"/>
    <property type="evidence" value="ECO:0007669"/>
    <property type="project" value="InterPro"/>
</dbReference>
<proteinExistence type="inferred from homology"/>
<dbReference type="GO" id="GO:0047349">
    <property type="term" value="F:D-ribitol-5-phosphate cytidylyltransferase activity"/>
    <property type="evidence" value="ECO:0007669"/>
    <property type="project" value="TreeGrafter"/>
</dbReference>
<dbReference type="InterPro" id="IPR029044">
    <property type="entry name" value="Nucleotide-diphossugar_trans"/>
</dbReference>
<keyword evidence="2" id="KW-0808">Transferase</keyword>